<dbReference type="Proteomes" id="UP000324222">
    <property type="component" value="Unassembled WGS sequence"/>
</dbReference>
<protein>
    <submittedName>
        <fullName evidence="2">Uncharacterized protein</fullName>
    </submittedName>
</protein>
<sequence length="99" mass="10630">MFTVAAFTHLSVPTPESLVAVHCGEDVKCQGCQGIHHTRPSSHPYPPPLPAQPRPAEDAPICQGERRYRPAAAAPQPRASRLGLEDTLVFATASLHCLP</sequence>
<dbReference type="EMBL" id="VSRR010000554">
    <property type="protein sequence ID" value="MPC17005.1"/>
    <property type="molecule type" value="Genomic_DNA"/>
</dbReference>
<dbReference type="AlphaFoldDB" id="A0A5B7D6V6"/>
<keyword evidence="3" id="KW-1185">Reference proteome</keyword>
<feature type="region of interest" description="Disordered" evidence="1">
    <location>
        <begin position="35"/>
        <end position="58"/>
    </location>
</feature>
<comment type="caution">
    <text evidence="2">The sequence shown here is derived from an EMBL/GenBank/DDBJ whole genome shotgun (WGS) entry which is preliminary data.</text>
</comment>
<organism evidence="2 3">
    <name type="scientific">Portunus trituberculatus</name>
    <name type="common">Swimming crab</name>
    <name type="synonym">Neptunus trituberculatus</name>
    <dbReference type="NCBI Taxonomy" id="210409"/>
    <lineage>
        <taxon>Eukaryota</taxon>
        <taxon>Metazoa</taxon>
        <taxon>Ecdysozoa</taxon>
        <taxon>Arthropoda</taxon>
        <taxon>Crustacea</taxon>
        <taxon>Multicrustacea</taxon>
        <taxon>Malacostraca</taxon>
        <taxon>Eumalacostraca</taxon>
        <taxon>Eucarida</taxon>
        <taxon>Decapoda</taxon>
        <taxon>Pleocyemata</taxon>
        <taxon>Brachyura</taxon>
        <taxon>Eubrachyura</taxon>
        <taxon>Portunoidea</taxon>
        <taxon>Portunidae</taxon>
        <taxon>Portuninae</taxon>
        <taxon>Portunus</taxon>
    </lineage>
</organism>
<gene>
    <name evidence="2" type="ORF">E2C01_009850</name>
</gene>
<reference evidence="2 3" key="1">
    <citation type="submission" date="2019-05" db="EMBL/GenBank/DDBJ databases">
        <title>Another draft genome of Portunus trituberculatus and its Hox gene families provides insights of decapod evolution.</title>
        <authorList>
            <person name="Jeong J.-H."/>
            <person name="Song I."/>
            <person name="Kim S."/>
            <person name="Choi T."/>
            <person name="Kim D."/>
            <person name="Ryu S."/>
            <person name="Kim W."/>
        </authorList>
    </citation>
    <scope>NUCLEOTIDE SEQUENCE [LARGE SCALE GENOMIC DNA]</scope>
    <source>
        <tissue evidence="2">Muscle</tissue>
    </source>
</reference>
<proteinExistence type="predicted"/>
<evidence type="ECO:0000256" key="1">
    <source>
        <dbReference type="SAM" id="MobiDB-lite"/>
    </source>
</evidence>
<accession>A0A5B7D6V6</accession>
<feature type="compositionally biased region" description="Pro residues" evidence="1">
    <location>
        <begin position="43"/>
        <end position="53"/>
    </location>
</feature>
<evidence type="ECO:0000313" key="3">
    <source>
        <dbReference type="Proteomes" id="UP000324222"/>
    </source>
</evidence>
<name>A0A5B7D6V6_PORTR</name>
<evidence type="ECO:0000313" key="2">
    <source>
        <dbReference type="EMBL" id="MPC17005.1"/>
    </source>
</evidence>